<proteinExistence type="predicted"/>
<dbReference type="AlphaFoldDB" id="A0A9Q1QF74"/>
<feature type="region of interest" description="Disordered" evidence="1">
    <location>
        <begin position="146"/>
        <end position="165"/>
    </location>
</feature>
<feature type="compositionally biased region" description="Basic and acidic residues" evidence="1">
    <location>
        <begin position="8"/>
        <end position="21"/>
    </location>
</feature>
<accession>A0A9Q1QF74</accession>
<gene>
    <name evidence="2" type="ORF">Cgig2_022458</name>
</gene>
<feature type="region of interest" description="Disordered" evidence="1">
    <location>
        <begin position="1"/>
        <end position="131"/>
    </location>
</feature>
<feature type="compositionally biased region" description="Basic residues" evidence="1">
    <location>
        <begin position="54"/>
        <end position="71"/>
    </location>
</feature>
<reference evidence="2" key="1">
    <citation type="submission" date="2022-04" db="EMBL/GenBank/DDBJ databases">
        <title>Carnegiea gigantea Genome sequencing and assembly v2.</title>
        <authorList>
            <person name="Copetti D."/>
            <person name="Sanderson M.J."/>
            <person name="Burquez A."/>
            <person name="Wojciechowski M.F."/>
        </authorList>
    </citation>
    <scope>NUCLEOTIDE SEQUENCE</scope>
    <source>
        <strain evidence="2">SGP5-SGP5p</strain>
        <tissue evidence="2">Aerial part</tissue>
    </source>
</reference>
<comment type="caution">
    <text evidence="2">The sequence shown here is derived from an EMBL/GenBank/DDBJ whole genome shotgun (WGS) entry which is preliminary data.</text>
</comment>
<evidence type="ECO:0000256" key="1">
    <source>
        <dbReference type="SAM" id="MobiDB-lite"/>
    </source>
</evidence>
<feature type="compositionally biased region" description="Pro residues" evidence="1">
    <location>
        <begin position="88"/>
        <end position="98"/>
    </location>
</feature>
<feature type="compositionally biased region" description="Basic and acidic residues" evidence="1">
    <location>
        <begin position="33"/>
        <end position="53"/>
    </location>
</feature>
<organism evidence="2 3">
    <name type="scientific">Carnegiea gigantea</name>
    <dbReference type="NCBI Taxonomy" id="171969"/>
    <lineage>
        <taxon>Eukaryota</taxon>
        <taxon>Viridiplantae</taxon>
        <taxon>Streptophyta</taxon>
        <taxon>Embryophyta</taxon>
        <taxon>Tracheophyta</taxon>
        <taxon>Spermatophyta</taxon>
        <taxon>Magnoliopsida</taxon>
        <taxon>eudicotyledons</taxon>
        <taxon>Gunneridae</taxon>
        <taxon>Pentapetalae</taxon>
        <taxon>Caryophyllales</taxon>
        <taxon>Cactineae</taxon>
        <taxon>Cactaceae</taxon>
        <taxon>Cactoideae</taxon>
        <taxon>Echinocereeae</taxon>
        <taxon>Carnegiea</taxon>
    </lineage>
</organism>
<sequence length="221" mass="24667">MNWVGKQKFPERSEEQRKETGEEAEEPRGSQLSEERAWSSKPTTQKDDDIERLRPRRRRRSGRPRPPHSRRSNLLNLHHPADNLPCLVNPPPDKAPLHPPRRDGVRPERDPAEPPNRDAPDHPGLPQPERADRGVLRAARRVRVVPQPAGDVCNSHTHHVPGPQGRHRVVPLLVRQQRSCSPLPGSLSPPGSERRSSGISIGSGSAIKFQLASSCHAEVSL</sequence>
<protein>
    <submittedName>
        <fullName evidence="2">Uncharacterized protein</fullName>
    </submittedName>
</protein>
<feature type="compositionally biased region" description="Low complexity" evidence="1">
    <location>
        <begin position="181"/>
        <end position="200"/>
    </location>
</feature>
<dbReference type="Proteomes" id="UP001153076">
    <property type="component" value="Unassembled WGS sequence"/>
</dbReference>
<evidence type="ECO:0000313" key="2">
    <source>
        <dbReference type="EMBL" id="KAJ8439321.1"/>
    </source>
</evidence>
<dbReference type="EMBL" id="JAKOGI010000222">
    <property type="protein sequence ID" value="KAJ8439321.1"/>
    <property type="molecule type" value="Genomic_DNA"/>
</dbReference>
<name>A0A9Q1QF74_9CARY</name>
<feature type="compositionally biased region" description="Basic and acidic residues" evidence="1">
    <location>
        <begin position="100"/>
        <end position="121"/>
    </location>
</feature>
<feature type="region of interest" description="Disordered" evidence="1">
    <location>
        <begin position="180"/>
        <end position="200"/>
    </location>
</feature>
<keyword evidence="3" id="KW-1185">Reference proteome</keyword>
<evidence type="ECO:0000313" key="3">
    <source>
        <dbReference type="Proteomes" id="UP001153076"/>
    </source>
</evidence>